<name>A0AAV4ALH9_9GAST</name>
<dbReference type="AlphaFoldDB" id="A0AAV4ALH9"/>
<proteinExistence type="predicted"/>
<feature type="compositionally biased region" description="Basic and acidic residues" evidence="1">
    <location>
        <begin position="84"/>
        <end position="93"/>
    </location>
</feature>
<dbReference type="EMBL" id="BLXT01003865">
    <property type="protein sequence ID" value="GFO07423.1"/>
    <property type="molecule type" value="Genomic_DNA"/>
</dbReference>
<dbReference type="Proteomes" id="UP000735302">
    <property type="component" value="Unassembled WGS sequence"/>
</dbReference>
<reference evidence="2 3" key="1">
    <citation type="journal article" date="2021" name="Elife">
        <title>Chloroplast acquisition without the gene transfer in kleptoplastic sea slugs, Plakobranchus ocellatus.</title>
        <authorList>
            <person name="Maeda T."/>
            <person name="Takahashi S."/>
            <person name="Yoshida T."/>
            <person name="Shimamura S."/>
            <person name="Takaki Y."/>
            <person name="Nagai Y."/>
            <person name="Toyoda A."/>
            <person name="Suzuki Y."/>
            <person name="Arimoto A."/>
            <person name="Ishii H."/>
            <person name="Satoh N."/>
            <person name="Nishiyama T."/>
            <person name="Hasebe M."/>
            <person name="Maruyama T."/>
            <person name="Minagawa J."/>
            <person name="Obokata J."/>
            <person name="Shigenobu S."/>
        </authorList>
    </citation>
    <scope>NUCLEOTIDE SEQUENCE [LARGE SCALE GENOMIC DNA]</scope>
</reference>
<evidence type="ECO:0000313" key="2">
    <source>
        <dbReference type="EMBL" id="GFO07423.1"/>
    </source>
</evidence>
<protein>
    <submittedName>
        <fullName evidence="2">Uncharacterized protein</fullName>
    </submittedName>
</protein>
<comment type="caution">
    <text evidence="2">The sequence shown here is derived from an EMBL/GenBank/DDBJ whole genome shotgun (WGS) entry which is preliminary data.</text>
</comment>
<organism evidence="2 3">
    <name type="scientific">Plakobranchus ocellatus</name>
    <dbReference type="NCBI Taxonomy" id="259542"/>
    <lineage>
        <taxon>Eukaryota</taxon>
        <taxon>Metazoa</taxon>
        <taxon>Spiralia</taxon>
        <taxon>Lophotrochozoa</taxon>
        <taxon>Mollusca</taxon>
        <taxon>Gastropoda</taxon>
        <taxon>Heterobranchia</taxon>
        <taxon>Euthyneura</taxon>
        <taxon>Panpulmonata</taxon>
        <taxon>Sacoglossa</taxon>
        <taxon>Placobranchoidea</taxon>
        <taxon>Plakobranchidae</taxon>
        <taxon>Plakobranchus</taxon>
    </lineage>
</organism>
<feature type="compositionally biased region" description="Low complexity" evidence="1">
    <location>
        <begin position="68"/>
        <end position="81"/>
    </location>
</feature>
<gene>
    <name evidence="2" type="ORF">PoB_003392800</name>
</gene>
<keyword evidence="3" id="KW-1185">Reference proteome</keyword>
<sequence>MRKQLIVFEDPGEKKKKKKKRSNYAEADNSWLSDLRLSGPPPGQGASSGARTCDRKVPANLSMDSLATVPPTRPVQVVPSTSCHEADDKSLLK</sequence>
<evidence type="ECO:0000313" key="3">
    <source>
        <dbReference type="Proteomes" id="UP000735302"/>
    </source>
</evidence>
<accession>A0AAV4ALH9</accession>
<evidence type="ECO:0000256" key="1">
    <source>
        <dbReference type="SAM" id="MobiDB-lite"/>
    </source>
</evidence>
<feature type="region of interest" description="Disordered" evidence="1">
    <location>
        <begin position="1"/>
        <end position="93"/>
    </location>
</feature>